<dbReference type="GeneID" id="27684542"/>
<feature type="domain" description="Gamma-glutamylcyclotransferase AIG2-like" evidence="1">
    <location>
        <begin position="26"/>
        <end position="156"/>
    </location>
</feature>
<dbReference type="VEuPathDB" id="FungiDB:SPPG_00837"/>
<keyword evidence="3" id="KW-1185">Reference proteome</keyword>
<dbReference type="SUPFAM" id="SSF110857">
    <property type="entry name" value="Gamma-glutamyl cyclotransferase-like"/>
    <property type="match status" value="1"/>
</dbReference>
<organism evidence="2 3">
    <name type="scientific">Spizellomyces punctatus (strain DAOM BR117)</name>
    <dbReference type="NCBI Taxonomy" id="645134"/>
    <lineage>
        <taxon>Eukaryota</taxon>
        <taxon>Fungi</taxon>
        <taxon>Fungi incertae sedis</taxon>
        <taxon>Chytridiomycota</taxon>
        <taxon>Chytridiomycota incertae sedis</taxon>
        <taxon>Chytridiomycetes</taxon>
        <taxon>Spizellomycetales</taxon>
        <taxon>Spizellomycetaceae</taxon>
        <taxon>Spizellomyces</taxon>
    </lineage>
</organism>
<evidence type="ECO:0000259" key="1">
    <source>
        <dbReference type="Pfam" id="PF06094"/>
    </source>
</evidence>
<dbReference type="Pfam" id="PF06094">
    <property type="entry name" value="GGACT"/>
    <property type="match status" value="1"/>
</dbReference>
<name>A0A0L0HW88_SPIPD</name>
<dbReference type="Gene3D" id="3.10.490.10">
    <property type="entry name" value="Gamma-glutamyl cyclotransferase-like"/>
    <property type="match status" value="1"/>
</dbReference>
<dbReference type="InterPro" id="IPR036568">
    <property type="entry name" value="GGCT-like_sf"/>
</dbReference>
<reference evidence="2 3" key="1">
    <citation type="submission" date="2009-08" db="EMBL/GenBank/DDBJ databases">
        <title>The Genome Sequence of Spizellomyces punctatus strain DAOM BR117.</title>
        <authorList>
            <consortium name="The Broad Institute Genome Sequencing Platform"/>
            <person name="Russ C."/>
            <person name="Cuomo C."/>
            <person name="Shea T."/>
            <person name="Young S.K."/>
            <person name="Zeng Q."/>
            <person name="Koehrsen M."/>
            <person name="Haas B."/>
            <person name="Borodovsky M."/>
            <person name="Guigo R."/>
            <person name="Alvarado L."/>
            <person name="Berlin A."/>
            <person name="Bochicchio J."/>
            <person name="Borenstein D."/>
            <person name="Chapman S."/>
            <person name="Chen Z."/>
            <person name="Engels R."/>
            <person name="Freedman E."/>
            <person name="Gellesch M."/>
            <person name="Goldberg J."/>
            <person name="Griggs A."/>
            <person name="Gujja S."/>
            <person name="Heiman D."/>
            <person name="Hepburn T."/>
            <person name="Howarth C."/>
            <person name="Jen D."/>
            <person name="Larson L."/>
            <person name="Lewis B."/>
            <person name="Mehta T."/>
            <person name="Park D."/>
            <person name="Pearson M."/>
            <person name="Roberts A."/>
            <person name="Saif S."/>
            <person name="Shenoy N."/>
            <person name="Sisk P."/>
            <person name="Stolte C."/>
            <person name="Sykes S."/>
            <person name="Thomson T."/>
            <person name="Walk T."/>
            <person name="White J."/>
            <person name="Yandava C."/>
            <person name="Burger G."/>
            <person name="Gray M.W."/>
            <person name="Holland P.W.H."/>
            <person name="King N."/>
            <person name="Lang F.B.F."/>
            <person name="Roger A.J."/>
            <person name="Ruiz-Trillo I."/>
            <person name="Lander E."/>
            <person name="Nusbaum C."/>
        </authorList>
    </citation>
    <scope>NUCLEOTIDE SEQUENCE [LARGE SCALE GENOMIC DNA]</scope>
    <source>
        <strain evidence="2 3">DAOM BR117</strain>
    </source>
</reference>
<dbReference type="OMA" id="SGDWRAY"/>
<dbReference type="OrthoDB" id="57769at2759"/>
<gene>
    <name evidence="2" type="ORF">SPPG_00837</name>
</gene>
<evidence type="ECO:0000313" key="3">
    <source>
        <dbReference type="Proteomes" id="UP000053201"/>
    </source>
</evidence>
<dbReference type="InterPro" id="IPR013024">
    <property type="entry name" value="GGCT-like"/>
</dbReference>
<dbReference type="RefSeq" id="XP_016613209.1">
    <property type="nucleotide sequence ID" value="XM_016749167.1"/>
</dbReference>
<protein>
    <recommendedName>
        <fullName evidence="1">Gamma-glutamylcyclotransferase AIG2-like domain-containing protein</fullName>
    </recommendedName>
</protein>
<proteinExistence type="predicted"/>
<evidence type="ECO:0000313" key="2">
    <source>
        <dbReference type="EMBL" id="KND05170.1"/>
    </source>
</evidence>
<dbReference type="CDD" id="cd06661">
    <property type="entry name" value="GGCT_like"/>
    <property type="match status" value="1"/>
</dbReference>
<dbReference type="InParanoid" id="A0A0L0HW88"/>
<sequence length="164" mass="18589">MPPLQQLVSEVEDALAPTPRTENVPLFVYGTLMTGLPNHNLFNLSVNSLSIQPATLPGHQMYSLNDWYPVILPSSQPKDVVYGEIITLKPAVHNSLIMKLDGLEGYRGDDDPSSSYVRRKAMARTKDGQEVAVEYYRWNQPLSEYCSRVVHGDWKRLIREMKEG</sequence>
<dbReference type="AlphaFoldDB" id="A0A0L0HW88"/>
<dbReference type="EMBL" id="KQ257450">
    <property type="protein sequence ID" value="KND05170.1"/>
    <property type="molecule type" value="Genomic_DNA"/>
</dbReference>
<dbReference type="Proteomes" id="UP000053201">
    <property type="component" value="Unassembled WGS sequence"/>
</dbReference>
<dbReference type="eggNOG" id="ENOG502SXIC">
    <property type="taxonomic scope" value="Eukaryota"/>
</dbReference>
<accession>A0A0L0HW88</accession>
<dbReference type="InterPro" id="IPR009288">
    <property type="entry name" value="AIG2-like_dom"/>
</dbReference>